<dbReference type="SUPFAM" id="SSF54160">
    <property type="entry name" value="Chromo domain-like"/>
    <property type="match status" value="1"/>
</dbReference>
<reference evidence="2 3" key="1">
    <citation type="journal article" date="2022" name="Nat. Plants">
        <title>Genomes of leafy and leafless Platanthera orchids illuminate the evolution of mycoheterotrophy.</title>
        <authorList>
            <person name="Li M.H."/>
            <person name="Liu K.W."/>
            <person name="Li Z."/>
            <person name="Lu H.C."/>
            <person name="Ye Q.L."/>
            <person name="Zhang D."/>
            <person name="Wang J.Y."/>
            <person name="Li Y.F."/>
            <person name="Zhong Z.M."/>
            <person name="Liu X."/>
            <person name="Yu X."/>
            <person name="Liu D.K."/>
            <person name="Tu X.D."/>
            <person name="Liu B."/>
            <person name="Hao Y."/>
            <person name="Liao X.Y."/>
            <person name="Jiang Y.T."/>
            <person name="Sun W.H."/>
            <person name="Chen J."/>
            <person name="Chen Y.Q."/>
            <person name="Ai Y."/>
            <person name="Zhai J.W."/>
            <person name="Wu S.S."/>
            <person name="Zhou Z."/>
            <person name="Hsiao Y.Y."/>
            <person name="Wu W.L."/>
            <person name="Chen Y.Y."/>
            <person name="Lin Y.F."/>
            <person name="Hsu J.L."/>
            <person name="Li C.Y."/>
            <person name="Wang Z.W."/>
            <person name="Zhao X."/>
            <person name="Zhong W.Y."/>
            <person name="Ma X.K."/>
            <person name="Ma L."/>
            <person name="Huang J."/>
            <person name="Chen G.Z."/>
            <person name="Huang M.Z."/>
            <person name="Huang L."/>
            <person name="Peng D.H."/>
            <person name="Luo Y.B."/>
            <person name="Zou S.Q."/>
            <person name="Chen S.P."/>
            <person name="Lan S."/>
            <person name="Tsai W.C."/>
            <person name="Van de Peer Y."/>
            <person name="Liu Z.J."/>
        </authorList>
    </citation>
    <scope>NUCLEOTIDE SEQUENCE [LARGE SCALE GENOMIC DNA]</scope>
    <source>
        <strain evidence="2">Lor287</strain>
    </source>
</reference>
<gene>
    <name evidence="2" type="ORF">KSP39_PZI015949</name>
</gene>
<dbReference type="Proteomes" id="UP001418222">
    <property type="component" value="Unassembled WGS sequence"/>
</dbReference>
<evidence type="ECO:0000259" key="1">
    <source>
        <dbReference type="Pfam" id="PF24626"/>
    </source>
</evidence>
<feature type="domain" description="Tf2-1-like SH3-like" evidence="1">
    <location>
        <begin position="5"/>
        <end position="56"/>
    </location>
</feature>
<evidence type="ECO:0000313" key="3">
    <source>
        <dbReference type="Proteomes" id="UP001418222"/>
    </source>
</evidence>
<keyword evidence="3" id="KW-1185">Reference proteome</keyword>
<dbReference type="InterPro" id="IPR016197">
    <property type="entry name" value="Chromo-like_dom_sf"/>
</dbReference>
<dbReference type="PANTHER" id="PTHR46148">
    <property type="entry name" value="CHROMO DOMAIN-CONTAINING PROTEIN"/>
    <property type="match status" value="1"/>
</dbReference>
<dbReference type="EMBL" id="JBBWWQ010000013">
    <property type="protein sequence ID" value="KAK8933238.1"/>
    <property type="molecule type" value="Genomic_DNA"/>
</dbReference>
<accession>A0AAP0B830</accession>
<proteinExistence type="predicted"/>
<dbReference type="PANTHER" id="PTHR46148:SF60">
    <property type="entry name" value="CHROMO DOMAIN-CONTAINING PROTEIN"/>
    <property type="match status" value="1"/>
</dbReference>
<name>A0AAP0B830_9ASPA</name>
<protein>
    <recommendedName>
        <fullName evidence="1">Tf2-1-like SH3-like domain-containing protein</fullName>
    </recommendedName>
</protein>
<comment type="caution">
    <text evidence="2">The sequence shown here is derived from an EMBL/GenBank/DDBJ whole genome shotgun (WGS) entry which is preliminary data.</text>
</comment>
<dbReference type="Pfam" id="PF24626">
    <property type="entry name" value="SH3_Tf2-1"/>
    <property type="match status" value="1"/>
</dbReference>
<organism evidence="2 3">
    <name type="scientific">Platanthera zijinensis</name>
    <dbReference type="NCBI Taxonomy" id="2320716"/>
    <lineage>
        <taxon>Eukaryota</taxon>
        <taxon>Viridiplantae</taxon>
        <taxon>Streptophyta</taxon>
        <taxon>Embryophyta</taxon>
        <taxon>Tracheophyta</taxon>
        <taxon>Spermatophyta</taxon>
        <taxon>Magnoliopsida</taxon>
        <taxon>Liliopsida</taxon>
        <taxon>Asparagales</taxon>
        <taxon>Orchidaceae</taxon>
        <taxon>Orchidoideae</taxon>
        <taxon>Orchideae</taxon>
        <taxon>Orchidinae</taxon>
        <taxon>Platanthera</taxon>
    </lineage>
</organism>
<dbReference type="InterPro" id="IPR056924">
    <property type="entry name" value="SH3_Tf2-1"/>
</dbReference>
<evidence type="ECO:0000313" key="2">
    <source>
        <dbReference type="EMBL" id="KAK8933238.1"/>
    </source>
</evidence>
<sequence>MVGVKRFGKNRKLDPRYVGPFEILERIGVSAYRLGLPANFPGVHNVFHVSQLRKCVRSSGQQLEPNLSFVEVPVRILDTQERVLRKKSIPMVKVLWKNQDLESATWELESTMRRAYPHLFP</sequence>
<dbReference type="AlphaFoldDB" id="A0AAP0B830"/>